<keyword evidence="3" id="KW-1185">Reference proteome</keyword>
<comment type="caution">
    <text evidence="2">The sequence shown here is derived from an EMBL/GenBank/DDBJ whole genome shotgun (WGS) entry which is preliminary data.</text>
</comment>
<dbReference type="AlphaFoldDB" id="A0A4Z2J0E9"/>
<evidence type="ECO:0000313" key="3">
    <source>
        <dbReference type="Proteomes" id="UP000314294"/>
    </source>
</evidence>
<sequence length="109" mass="12260">MVVVPSKVLHGEKSAETPLSLWLSSHDHVPRPAVSFSRSYSTTRACRALIGRLRGNGPQRYKSRDCLLPDFTIQRITTQSGHDVLWKDPVRSKRPPTSKAKLLPSTERL</sequence>
<feature type="region of interest" description="Disordered" evidence="1">
    <location>
        <begin position="87"/>
        <end position="109"/>
    </location>
</feature>
<dbReference type="EMBL" id="SRLO01000032">
    <property type="protein sequence ID" value="TNN83689.1"/>
    <property type="molecule type" value="Genomic_DNA"/>
</dbReference>
<dbReference type="Proteomes" id="UP000314294">
    <property type="component" value="Unassembled WGS sequence"/>
</dbReference>
<organism evidence="2 3">
    <name type="scientific">Liparis tanakae</name>
    <name type="common">Tanaka's snailfish</name>
    <dbReference type="NCBI Taxonomy" id="230148"/>
    <lineage>
        <taxon>Eukaryota</taxon>
        <taxon>Metazoa</taxon>
        <taxon>Chordata</taxon>
        <taxon>Craniata</taxon>
        <taxon>Vertebrata</taxon>
        <taxon>Euteleostomi</taxon>
        <taxon>Actinopterygii</taxon>
        <taxon>Neopterygii</taxon>
        <taxon>Teleostei</taxon>
        <taxon>Neoteleostei</taxon>
        <taxon>Acanthomorphata</taxon>
        <taxon>Eupercaria</taxon>
        <taxon>Perciformes</taxon>
        <taxon>Cottioidei</taxon>
        <taxon>Cottales</taxon>
        <taxon>Liparidae</taxon>
        <taxon>Liparis</taxon>
    </lineage>
</organism>
<evidence type="ECO:0000256" key="1">
    <source>
        <dbReference type="SAM" id="MobiDB-lite"/>
    </source>
</evidence>
<reference evidence="2 3" key="1">
    <citation type="submission" date="2019-03" db="EMBL/GenBank/DDBJ databases">
        <title>First draft genome of Liparis tanakae, snailfish: a comprehensive survey of snailfish specific genes.</title>
        <authorList>
            <person name="Kim W."/>
            <person name="Song I."/>
            <person name="Jeong J.-H."/>
            <person name="Kim D."/>
            <person name="Kim S."/>
            <person name="Ryu S."/>
            <person name="Song J.Y."/>
            <person name="Lee S.K."/>
        </authorList>
    </citation>
    <scope>NUCLEOTIDE SEQUENCE [LARGE SCALE GENOMIC DNA]</scope>
    <source>
        <tissue evidence="2">Muscle</tissue>
    </source>
</reference>
<proteinExistence type="predicted"/>
<gene>
    <name evidence="2" type="ORF">EYF80_006207</name>
</gene>
<protein>
    <submittedName>
        <fullName evidence="2">Uncharacterized protein</fullName>
    </submittedName>
</protein>
<evidence type="ECO:0000313" key="2">
    <source>
        <dbReference type="EMBL" id="TNN83689.1"/>
    </source>
</evidence>
<name>A0A4Z2J0E9_9TELE</name>
<accession>A0A4Z2J0E9</accession>